<dbReference type="Gene3D" id="3.60.120.10">
    <property type="entry name" value="Anthranilate synthase"/>
    <property type="match status" value="1"/>
</dbReference>
<dbReference type="PRINTS" id="PR00095">
    <property type="entry name" value="ANTSNTHASEI"/>
</dbReference>
<dbReference type="InterPro" id="IPR015890">
    <property type="entry name" value="Chorismate_C"/>
</dbReference>
<dbReference type="RefSeq" id="WP_289825653.1">
    <property type="nucleotide sequence ID" value="NZ_JAUEIE010000009.1"/>
</dbReference>
<keyword evidence="3" id="KW-0032">Aminotransferase</keyword>
<organism evidence="3 5">
    <name type="scientific">Leyella lascolaii</name>
    <dbReference type="NCBI Taxonomy" id="1776379"/>
    <lineage>
        <taxon>Bacteria</taxon>
        <taxon>Pseudomonadati</taxon>
        <taxon>Bacteroidota</taxon>
        <taxon>Bacteroidia</taxon>
        <taxon>Bacteroidales</taxon>
        <taxon>Prevotellaceae</taxon>
        <taxon>Leyella</taxon>
    </lineage>
</organism>
<dbReference type="Pfam" id="PF00425">
    <property type="entry name" value="Chorismate_bind"/>
    <property type="match status" value="1"/>
</dbReference>
<dbReference type="EC" id="2.6.1.85" evidence="3"/>
<proteinExistence type="predicted"/>
<dbReference type="EMBL" id="JAUEIE010000009">
    <property type="protein sequence ID" value="MDN0023216.1"/>
    <property type="molecule type" value="Genomic_DNA"/>
</dbReference>
<dbReference type="PANTHER" id="PTHR11236">
    <property type="entry name" value="AMINOBENZOATE/ANTHRANILATE SYNTHASE"/>
    <property type="match status" value="1"/>
</dbReference>
<reference evidence="3" key="2">
    <citation type="submission" date="2023-08" db="EMBL/GenBank/DDBJ databases">
        <title>Identification and characterization of horizontal gene transfer across gut microbiota members of farm animals based on homology search.</title>
        <authorList>
            <person name="Schwarzerova J."/>
            <person name="Nykrynova M."/>
            <person name="Jureckova K."/>
            <person name="Cejkova D."/>
            <person name="Rychlik I."/>
        </authorList>
    </citation>
    <scope>NUCLEOTIDE SEQUENCE</scope>
    <source>
        <strain evidence="3">ET15</strain>
        <strain evidence="2">ET37</strain>
    </source>
</reference>
<gene>
    <name evidence="2" type="ORF">QVN81_09315</name>
    <name evidence="3" type="ORF">QVN84_06100</name>
</gene>
<dbReference type="SUPFAM" id="SSF56322">
    <property type="entry name" value="ADC synthase"/>
    <property type="match status" value="1"/>
</dbReference>
<keyword evidence="3" id="KW-0808">Transferase</keyword>
<accession>A0AAW7JUU6</accession>
<dbReference type="Proteomes" id="UP001167831">
    <property type="component" value="Unassembled WGS sequence"/>
</dbReference>
<dbReference type="AlphaFoldDB" id="A0AAW7JUU6"/>
<dbReference type="NCBIfam" id="NF005486">
    <property type="entry name" value="PRK07093.1"/>
    <property type="match status" value="1"/>
</dbReference>
<dbReference type="InterPro" id="IPR005801">
    <property type="entry name" value="ADC_synthase"/>
</dbReference>
<dbReference type="GO" id="GO:0046820">
    <property type="term" value="F:4-amino-4-deoxychorismate synthase activity"/>
    <property type="evidence" value="ECO:0007669"/>
    <property type="project" value="UniProtKB-EC"/>
</dbReference>
<dbReference type="PANTHER" id="PTHR11236:SF50">
    <property type="entry name" value="AMINODEOXYCHORISMATE SYNTHASE COMPONENT 1"/>
    <property type="match status" value="1"/>
</dbReference>
<evidence type="ECO:0000313" key="5">
    <source>
        <dbReference type="Proteomes" id="UP001168478"/>
    </source>
</evidence>
<dbReference type="GO" id="GO:0000162">
    <property type="term" value="P:L-tryptophan biosynthetic process"/>
    <property type="evidence" value="ECO:0007669"/>
    <property type="project" value="TreeGrafter"/>
</dbReference>
<name>A0AAW7JUU6_9BACT</name>
<evidence type="ECO:0000313" key="4">
    <source>
        <dbReference type="Proteomes" id="UP001167831"/>
    </source>
</evidence>
<evidence type="ECO:0000313" key="2">
    <source>
        <dbReference type="EMBL" id="MDN0023216.1"/>
    </source>
</evidence>
<sequence length="334" mass="38478">MNSIERLFIDKEQAIKRMNSLGKDRTPFFFLTDFGTERCLVEKTDDLPASELQFVFPEHSHISRQKPDEMPGKIEWETYPESFDTYKKSFDKVRSNILAGNSFLTNLTCATPVRTNMSLEQIFSFAEARYKLWLKDRFTVFSPETFVRIHDGLIYSYPMKGTIDAGIPDARERLINDVKERAEHATITDLIRNDLSQSATEVTVTRFMYLEKLTTNRGALWQMSSEIRGRLASDYRQLLGDIIFRMLPAGSISGAPKKKTVDIIHQAENYNRGFYTGVMGYFDGDNLDSAVLIRFIEQDGKGRMIFKSGGGITFQSKVRSEYEEMKQKVYVPIY</sequence>
<dbReference type="InterPro" id="IPR019999">
    <property type="entry name" value="Anth_synth_I-like"/>
</dbReference>
<evidence type="ECO:0000259" key="1">
    <source>
        <dbReference type="Pfam" id="PF00425"/>
    </source>
</evidence>
<feature type="domain" description="Chorismate-utilising enzyme C-terminal" evidence="1">
    <location>
        <begin position="83"/>
        <end position="328"/>
    </location>
</feature>
<evidence type="ECO:0000313" key="3">
    <source>
        <dbReference type="EMBL" id="MDN0025092.1"/>
    </source>
</evidence>
<dbReference type="EMBL" id="JAUEIF010000004">
    <property type="protein sequence ID" value="MDN0025092.1"/>
    <property type="molecule type" value="Genomic_DNA"/>
</dbReference>
<dbReference type="Proteomes" id="UP001168478">
    <property type="component" value="Unassembled WGS sequence"/>
</dbReference>
<comment type="caution">
    <text evidence="3">The sequence shown here is derived from an EMBL/GenBank/DDBJ whole genome shotgun (WGS) entry which is preliminary data.</text>
</comment>
<reference evidence="3" key="1">
    <citation type="submission" date="2023-06" db="EMBL/GenBank/DDBJ databases">
        <authorList>
            <person name="Zeman M."/>
            <person name="Kubasova T."/>
            <person name="Jahodarova E."/>
            <person name="Nykrynova M."/>
            <person name="Rychlik I."/>
        </authorList>
    </citation>
    <scope>NUCLEOTIDE SEQUENCE</scope>
    <source>
        <strain evidence="3">ET15</strain>
        <strain evidence="2">ET37</strain>
    </source>
</reference>
<keyword evidence="4" id="KW-1185">Reference proteome</keyword>
<protein>
    <submittedName>
        <fullName evidence="3">Aminodeoxychorismate synthase component I</fullName>
        <ecNumber evidence="3">2.6.1.85</ecNumber>
    </submittedName>
</protein>